<dbReference type="EMBL" id="CP159989">
    <property type="protein sequence ID" value="XCP82104.1"/>
    <property type="molecule type" value="Genomic_DNA"/>
</dbReference>
<evidence type="ECO:0000256" key="3">
    <source>
        <dbReference type="ARBA" id="ARBA00022448"/>
    </source>
</evidence>
<keyword evidence="7 8" id="KW-0472">Membrane</keyword>
<proteinExistence type="inferred from homology"/>
<dbReference type="Pfam" id="PF01032">
    <property type="entry name" value="FecCD"/>
    <property type="match status" value="1"/>
</dbReference>
<evidence type="ECO:0000256" key="5">
    <source>
        <dbReference type="ARBA" id="ARBA00022692"/>
    </source>
</evidence>
<protein>
    <submittedName>
        <fullName evidence="9">Iron chelate uptake ABC transporter family permease subunit</fullName>
    </submittedName>
</protein>
<dbReference type="GO" id="GO:0022857">
    <property type="term" value="F:transmembrane transporter activity"/>
    <property type="evidence" value="ECO:0007669"/>
    <property type="project" value="InterPro"/>
</dbReference>
<evidence type="ECO:0000313" key="9">
    <source>
        <dbReference type="EMBL" id="XCP82104.1"/>
    </source>
</evidence>
<dbReference type="AlphaFoldDB" id="A0AAU8N3K4"/>
<dbReference type="InterPro" id="IPR000522">
    <property type="entry name" value="ABC_transptr_permease_BtuC"/>
</dbReference>
<dbReference type="PANTHER" id="PTHR30472:SF27">
    <property type="entry name" value="PETROBACTIN IMPORT SYSTEM PERMEASE PROTEIN YCLN"/>
    <property type="match status" value="1"/>
</dbReference>
<dbReference type="Gene3D" id="1.10.3470.10">
    <property type="entry name" value="ABC transporter involved in vitamin B12 uptake, BtuC"/>
    <property type="match status" value="1"/>
</dbReference>
<feature type="transmembrane region" description="Helical" evidence="8">
    <location>
        <begin position="60"/>
        <end position="81"/>
    </location>
</feature>
<feature type="transmembrane region" description="Helical" evidence="8">
    <location>
        <begin position="192"/>
        <end position="210"/>
    </location>
</feature>
<feature type="transmembrane region" description="Helical" evidence="8">
    <location>
        <begin position="275"/>
        <end position="293"/>
    </location>
</feature>
<organism evidence="9">
    <name type="scientific">Actinomyces timonensis</name>
    <dbReference type="NCBI Taxonomy" id="1288391"/>
    <lineage>
        <taxon>Bacteria</taxon>
        <taxon>Bacillati</taxon>
        <taxon>Actinomycetota</taxon>
        <taxon>Actinomycetes</taxon>
        <taxon>Actinomycetales</taxon>
        <taxon>Actinomycetaceae</taxon>
        <taxon>Actinomyces</taxon>
    </lineage>
</organism>
<reference evidence="9" key="1">
    <citation type="submission" date="2024-05" db="EMBL/GenBank/DDBJ databases">
        <title>Draft genome assemblies of 36 bacteria isolated from hibernating arctic ground squirrels.</title>
        <authorList>
            <person name="McKee H."/>
            <person name="Mullen L."/>
            <person name="Drown D.M."/>
            <person name="Duddleston K.N."/>
        </authorList>
    </citation>
    <scope>NUCLEOTIDE SEQUENCE</scope>
    <source>
        <strain evidence="9">AR004</strain>
    </source>
</reference>
<keyword evidence="5 8" id="KW-0812">Transmembrane</keyword>
<evidence type="ECO:0000256" key="1">
    <source>
        <dbReference type="ARBA" id="ARBA00004651"/>
    </source>
</evidence>
<dbReference type="SUPFAM" id="SSF81345">
    <property type="entry name" value="ABC transporter involved in vitamin B12 uptake, BtuC"/>
    <property type="match status" value="1"/>
</dbReference>
<gene>
    <name evidence="9" type="ORF">ABXS69_09120</name>
</gene>
<feature type="transmembrane region" description="Helical" evidence="8">
    <location>
        <begin position="305"/>
        <end position="324"/>
    </location>
</feature>
<feature type="transmembrane region" description="Helical" evidence="8">
    <location>
        <begin position="144"/>
        <end position="166"/>
    </location>
</feature>
<evidence type="ECO:0000256" key="4">
    <source>
        <dbReference type="ARBA" id="ARBA00022475"/>
    </source>
</evidence>
<evidence type="ECO:0000256" key="2">
    <source>
        <dbReference type="ARBA" id="ARBA00007935"/>
    </source>
</evidence>
<comment type="subcellular location">
    <subcellularLocation>
        <location evidence="1">Cell membrane</location>
        <topology evidence="1">Multi-pass membrane protein</topology>
    </subcellularLocation>
</comment>
<evidence type="ECO:0000256" key="6">
    <source>
        <dbReference type="ARBA" id="ARBA00022989"/>
    </source>
</evidence>
<dbReference type="GO" id="GO:0005886">
    <property type="term" value="C:plasma membrane"/>
    <property type="evidence" value="ECO:0007669"/>
    <property type="project" value="UniProtKB-SubCell"/>
</dbReference>
<dbReference type="InterPro" id="IPR037294">
    <property type="entry name" value="ABC_BtuC-like"/>
</dbReference>
<keyword evidence="4" id="KW-1003">Cell membrane</keyword>
<dbReference type="PANTHER" id="PTHR30472">
    <property type="entry name" value="FERRIC ENTEROBACTIN TRANSPORT SYSTEM PERMEASE PROTEIN"/>
    <property type="match status" value="1"/>
</dbReference>
<feature type="transmembrane region" description="Helical" evidence="8">
    <location>
        <begin position="93"/>
        <end position="111"/>
    </location>
</feature>
<feature type="transmembrane region" description="Helical" evidence="8">
    <location>
        <begin position="21"/>
        <end position="40"/>
    </location>
</feature>
<evidence type="ECO:0000256" key="8">
    <source>
        <dbReference type="SAM" id="Phobius"/>
    </source>
</evidence>
<dbReference type="CDD" id="cd06550">
    <property type="entry name" value="TM_ABC_iron-siderophores_like"/>
    <property type="match status" value="1"/>
</dbReference>
<dbReference type="GO" id="GO:0033214">
    <property type="term" value="P:siderophore-iron import into cell"/>
    <property type="evidence" value="ECO:0007669"/>
    <property type="project" value="TreeGrafter"/>
</dbReference>
<keyword evidence="3" id="KW-0813">Transport</keyword>
<comment type="similarity">
    <text evidence="2">Belongs to the binding-protein-dependent transport system permease family. FecCD subfamily.</text>
</comment>
<evidence type="ECO:0000256" key="7">
    <source>
        <dbReference type="ARBA" id="ARBA00023136"/>
    </source>
</evidence>
<dbReference type="RefSeq" id="WP_366180349.1">
    <property type="nucleotide sequence ID" value="NZ_CP159989.1"/>
</dbReference>
<accession>A0AAU8N3K4</accession>
<keyword evidence="6 8" id="KW-1133">Transmembrane helix</keyword>
<sequence>MAPTPGADRATRPPLLGRGQLIGLVVILALLAASLVTGEYSILSGADGTQLFLGVRVPRTIALVLSGAAMAMSGLVMQALTQNRFVEPTTTGTTEWAGLGLLAVTILLPNATVLTRMVGAVTAAFAGTMIFFLILRRISLRSSLLVPIVGIMLGAVVSAVSTFIALEADALQSLGVWFQGSFTSVYRGQYEVLWIVLAVVLAVFAYADRLTAAGLGEDMATTIGLDYRRAVMIGTGLIAIATGVVTVVVGSLPFLGLIVPNIVSMRRGDDLRSNLPWVCLLGVGIVTVCDLVARTIISPFEVPVAVILGLVGAAVFILLIIGQVRKGIV</sequence>
<feature type="transmembrane region" description="Helical" evidence="8">
    <location>
        <begin position="117"/>
        <end position="135"/>
    </location>
</feature>
<name>A0AAU8N3K4_9ACTO</name>
<feature type="transmembrane region" description="Helical" evidence="8">
    <location>
        <begin position="231"/>
        <end position="255"/>
    </location>
</feature>